<accession>A0ABX7PNW0</accession>
<keyword evidence="2" id="KW-1185">Reference proteome</keyword>
<sequence length="236" mass="25877">MTNWPSLRDAYGSAEPVEALLTRGDSDDAATWEELWSRLCHQGTAYTASYAALPRLAGLAQDWRHTTFVQPLFLGTRIVACASGPQEWAAIRVEHAQAIRTLHEVAERLVSQADDDTDFIYRVQALLATEAFCVWATDLEALADEELEFECPSCKELLLLDLGIAPPIVKSFDDASLGVTTPDVADPGRLAGVEARAHGLAIQHERPEVAARMLVLFGGFECPRCRFSHKVASALE</sequence>
<organism evidence="1 2">
    <name type="scientific">Nocardioides aromaticivorans</name>
    <dbReference type="NCBI Taxonomy" id="200618"/>
    <lineage>
        <taxon>Bacteria</taxon>
        <taxon>Bacillati</taxon>
        <taxon>Actinomycetota</taxon>
        <taxon>Actinomycetes</taxon>
        <taxon>Propionibacteriales</taxon>
        <taxon>Nocardioidaceae</taxon>
        <taxon>Nocardioides</taxon>
    </lineage>
</organism>
<evidence type="ECO:0000313" key="1">
    <source>
        <dbReference type="EMBL" id="QSR27709.1"/>
    </source>
</evidence>
<dbReference type="EMBL" id="CP022295">
    <property type="protein sequence ID" value="QSR27709.1"/>
    <property type="molecule type" value="Genomic_DNA"/>
</dbReference>
<protein>
    <submittedName>
        <fullName evidence="1">Uncharacterized protein</fullName>
    </submittedName>
</protein>
<dbReference type="RefSeq" id="WP_207006576.1">
    <property type="nucleotide sequence ID" value="NZ_CP022295.1"/>
</dbReference>
<reference evidence="1 2" key="1">
    <citation type="submission" date="2017-06" db="EMBL/GenBank/DDBJ databases">
        <title>Complete Genome Sequence of the Soil Carbazole-Degrading Bacterium Nocardioides aromaticivorans IC177.</title>
        <authorList>
            <person name="Vejarano F."/>
            <person name="Suzuki-Minakuchi C."/>
            <person name="Ohtsubo Y."/>
            <person name="Tsuda M."/>
            <person name="Okada K."/>
            <person name="Nojiri H."/>
        </authorList>
    </citation>
    <scope>NUCLEOTIDE SEQUENCE [LARGE SCALE GENOMIC DNA]</scope>
    <source>
        <strain evidence="1 2">IC177</strain>
    </source>
</reference>
<evidence type="ECO:0000313" key="2">
    <source>
        <dbReference type="Proteomes" id="UP000662818"/>
    </source>
</evidence>
<dbReference type="Proteomes" id="UP000662818">
    <property type="component" value="Chromosome"/>
</dbReference>
<gene>
    <name evidence="1" type="ORF">CFH99_18965</name>
</gene>
<proteinExistence type="predicted"/>
<name>A0ABX7PNW0_9ACTN</name>